<dbReference type="RefSeq" id="WP_005388614.1">
    <property type="nucleotide sequence ID" value="NZ_CP066007.1"/>
</dbReference>
<sequence>MENIAYYAADADKFKVDEGYETAVNNWGNLSNSQDGFGWLFSLLDNLAEVAKGIKTLIGLA</sequence>
<dbReference type="EMBL" id="CP066007">
    <property type="protein sequence ID" value="QQB47169.1"/>
    <property type="molecule type" value="Genomic_DNA"/>
</dbReference>
<dbReference type="Proteomes" id="UP000617681">
    <property type="component" value="Chromosome"/>
</dbReference>
<evidence type="ECO:0000313" key="2">
    <source>
        <dbReference type="EMBL" id="QRP70288.1"/>
    </source>
</evidence>
<evidence type="ECO:0000313" key="3">
    <source>
        <dbReference type="Proteomes" id="UP000596145"/>
    </source>
</evidence>
<dbReference type="Proteomes" id="UP000596145">
    <property type="component" value="Chromosome"/>
</dbReference>
<protein>
    <submittedName>
        <fullName evidence="1">Uncharacterized protein</fullName>
    </submittedName>
</protein>
<dbReference type="AlphaFoldDB" id="A0A7T4EGX1"/>
<proteinExistence type="predicted"/>
<dbReference type="GeneID" id="92761016"/>
<name>A0A7T4EGX1_9CORY</name>
<dbReference type="EMBL" id="CP069534">
    <property type="protein sequence ID" value="QRP70288.1"/>
    <property type="molecule type" value="Genomic_DNA"/>
</dbReference>
<gene>
    <name evidence="1" type="ORF">I6I10_04475</name>
    <name evidence="2" type="ORF">I6J21_11090</name>
</gene>
<accession>A0A7T4EGX1</accession>
<reference evidence="1 3" key="1">
    <citation type="submission" date="2020-12" db="EMBL/GenBank/DDBJ databases">
        <title>FDA dAtabase for Regulatory Grade micrObial Sequences (FDA-ARGOS): Supporting development and validation of Infectious Disease Dx tests.</title>
        <authorList>
            <person name="Sproer C."/>
            <person name="Gronow S."/>
            <person name="Severitt S."/>
            <person name="Schroder I."/>
            <person name="Tallon L."/>
            <person name="Sadzewicz L."/>
            <person name="Zhao X."/>
            <person name="Boylan J."/>
            <person name="Ott S."/>
            <person name="Bowen H."/>
            <person name="Vavikolanu K."/>
            <person name="Mehta A."/>
            <person name="Aluvathingal J."/>
            <person name="Nadendla S."/>
            <person name="Lowell S."/>
            <person name="Myers T."/>
            <person name="Yan Y."/>
            <person name="Sichtig H."/>
        </authorList>
    </citation>
    <scope>NUCLEOTIDE SEQUENCE [LARGE SCALE GENOMIC DNA]</scope>
    <source>
        <strain evidence="1 3">FDAARGOS_1053</strain>
        <strain evidence="2">FDAARGOS_1191</strain>
    </source>
</reference>
<organism evidence="1 3">
    <name type="scientific">Corynebacterium glucuronolyticum</name>
    <dbReference type="NCBI Taxonomy" id="39791"/>
    <lineage>
        <taxon>Bacteria</taxon>
        <taxon>Bacillati</taxon>
        <taxon>Actinomycetota</taxon>
        <taxon>Actinomycetes</taxon>
        <taxon>Mycobacteriales</taxon>
        <taxon>Corynebacteriaceae</taxon>
        <taxon>Corynebacterium</taxon>
    </lineage>
</organism>
<evidence type="ECO:0000313" key="1">
    <source>
        <dbReference type="EMBL" id="QQB47169.1"/>
    </source>
</evidence>
<dbReference type="OrthoDB" id="9945678at2"/>